<dbReference type="Pfam" id="PF00069">
    <property type="entry name" value="Pkinase"/>
    <property type="match status" value="1"/>
</dbReference>
<dbReference type="PANTHER" id="PTHR48007">
    <property type="entry name" value="LEUCINE-RICH REPEAT RECEPTOR-LIKE PROTEIN KINASE PXC1"/>
    <property type="match status" value="1"/>
</dbReference>
<dbReference type="SUPFAM" id="SSF56112">
    <property type="entry name" value="Protein kinase-like (PK-like)"/>
    <property type="match status" value="1"/>
</dbReference>
<dbReference type="Proteomes" id="UP000594263">
    <property type="component" value="Unplaced"/>
</dbReference>
<dbReference type="Gene3D" id="3.30.200.20">
    <property type="entry name" value="Phosphorylase Kinase, domain 1"/>
    <property type="match status" value="1"/>
</dbReference>
<keyword evidence="3 8" id="KW-0812">Transmembrane</keyword>
<keyword evidence="9" id="KW-0732">Signal</keyword>
<evidence type="ECO:0000256" key="7">
    <source>
        <dbReference type="SAM" id="MobiDB-lite"/>
    </source>
</evidence>
<evidence type="ECO:0000313" key="11">
    <source>
        <dbReference type="EnsemblPlants" id="Kaladp0047s0126.1.v1.1"/>
    </source>
</evidence>
<dbReference type="PANTHER" id="PTHR48007:SF43">
    <property type="entry name" value="POLLEN RECEPTOR-LIKE KINASE 4"/>
    <property type="match status" value="1"/>
</dbReference>
<name>A0A7N0TW22_KALFE</name>
<keyword evidence="6 8" id="KW-0472">Membrane</keyword>
<evidence type="ECO:0000256" key="1">
    <source>
        <dbReference type="ARBA" id="ARBA00004370"/>
    </source>
</evidence>
<dbReference type="Gene3D" id="1.10.510.10">
    <property type="entry name" value="Transferase(Phosphotransferase) domain 1"/>
    <property type="match status" value="1"/>
</dbReference>
<feature type="region of interest" description="Disordered" evidence="7">
    <location>
        <begin position="591"/>
        <end position="626"/>
    </location>
</feature>
<dbReference type="PROSITE" id="PS50011">
    <property type="entry name" value="PROTEIN_KINASE_DOM"/>
    <property type="match status" value="1"/>
</dbReference>
<feature type="transmembrane region" description="Helical" evidence="8">
    <location>
        <begin position="243"/>
        <end position="264"/>
    </location>
</feature>
<evidence type="ECO:0000256" key="8">
    <source>
        <dbReference type="SAM" id="Phobius"/>
    </source>
</evidence>
<keyword evidence="2" id="KW-0433">Leucine-rich repeat</keyword>
<feature type="compositionally biased region" description="Acidic residues" evidence="7">
    <location>
        <begin position="595"/>
        <end position="609"/>
    </location>
</feature>
<keyword evidence="12" id="KW-1185">Reference proteome</keyword>
<keyword evidence="5 8" id="KW-1133">Transmembrane helix</keyword>
<dbReference type="Gene3D" id="3.80.10.10">
    <property type="entry name" value="Ribonuclease Inhibitor"/>
    <property type="match status" value="1"/>
</dbReference>
<dbReference type="Gramene" id="Kaladp0047s0126.1.v1.1">
    <property type="protein sequence ID" value="Kaladp0047s0126.1.v1.1"/>
    <property type="gene ID" value="Kaladp0047s0126.v1.1"/>
</dbReference>
<dbReference type="SUPFAM" id="SSF52058">
    <property type="entry name" value="L domain-like"/>
    <property type="match status" value="1"/>
</dbReference>
<protein>
    <recommendedName>
        <fullName evidence="10">Protein kinase domain-containing protein</fullName>
    </recommendedName>
</protein>
<organism evidence="11 12">
    <name type="scientific">Kalanchoe fedtschenkoi</name>
    <name type="common">Lavender scallops</name>
    <name type="synonym">South American air plant</name>
    <dbReference type="NCBI Taxonomy" id="63787"/>
    <lineage>
        <taxon>Eukaryota</taxon>
        <taxon>Viridiplantae</taxon>
        <taxon>Streptophyta</taxon>
        <taxon>Embryophyta</taxon>
        <taxon>Tracheophyta</taxon>
        <taxon>Spermatophyta</taxon>
        <taxon>Magnoliopsida</taxon>
        <taxon>eudicotyledons</taxon>
        <taxon>Gunneridae</taxon>
        <taxon>Pentapetalae</taxon>
        <taxon>Saxifragales</taxon>
        <taxon>Crassulaceae</taxon>
        <taxon>Kalanchoe</taxon>
    </lineage>
</organism>
<evidence type="ECO:0000256" key="2">
    <source>
        <dbReference type="ARBA" id="ARBA00022614"/>
    </source>
</evidence>
<dbReference type="GO" id="GO:0005524">
    <property type="term" value="F:ATP binding"/>
    <property type="evidence" value="ECO:0007669"/>
    <property type="project" value="InterPro"/>
</dbReference>
<feature type="chain" id="PRO_5029581391" description="Protein kinase domain-containing protein" evidence="9">
    <location>
        <begin position="21"/>
        <end position="626"/>
    </location>
</feature>
<dbReference type="EnsemblPlants" id="Kaladp0047s0126.1.v1.1">
    <property type="protein sequence ID" value="Kaladp0047s0126.1.v1.1"/>
    <property type="gene ID" value="Kaladp0047s0126.v1.1"/>
</dbReference>
<dbReference type="OMA" id="GLQCYEN"/>
<dbReference type="InterPro" id="IPR032675">
    <property type="entry name" value="LRR_dom_sf"/>
</dbReference>
<dbReference type="InterPro" id="IPR011009">
    <property type="entry name" value="Kinase-like_dom_sf"/>
</dbReference>
<evidence type="ECO:0000259" key="10">
    <source>
        <dbReference type="PROSITE" id="PS50011"/>
    </source>
</evidence>
<accession>A0A7N0TW22</accession>
<dbReference type="GO" id="GO:0004672">
    <property type="term" value="F:protein kinase activity"/>
    <property type="evidence" value="ECO:0007669"/>
    <property type="project" value="InterPro"/>
</dbReference>
<evidence type="ECO:0000313" key="12">
    <source>
        <dbReference type="Proteomes" id="UP000594263"/>
    </source>
</evidence>
<dbReference type="InterPro" id="IPR000719">
    <property type="entry name" value="Prot_kinase_dom"/>
</dbReference>
<feature type="signal peptide" evidence="9">
    <location>
        <begin position="1"/>
        <end position="20"/>
    </location>
</feature>
<keyword evidence="4" id="KW-0677">Repeat</keyword>
<feature type="domain" description="Protein kinase" evidence="10">
    <location>
        <begin position="316"/>
        <end position="591"/>
    </location>
</feature>
<feature type="region of interest" description="Disordered" evidence="7">
    <location>
        <begin position="209"/>
        <end position="233"/>
    </location>
</feature>
<comment type="subcellular location">
    <subcellularLocation>
        <location evidence="1">Membrane</location>
    </subcellularLocation>
</comment>
<dbReference type="GO" id="GO:0016020">
    <property type="term" value="C:membrane"/>
    <property type="evidence" value="ECO:0007669"/>
    <property type="project" value="UniProtKB-SubCell"/>
</dbReference>
<dbReference type="InterPro" id="IPR046959">
    <property type="entry name" value="PRK1-6/SRF4-like"/>
</dbReference>
<evidence type="ECO:0000256" key="9">
    <source>
        <dbReference type="SAM" id="SignalP"/>
    </source>
</evidence>
<evidence type="ECO:0000256" key="3">
    <source>
        <dbReference type="ARBA" id="ARBA00022692"/>
    </source>
</evidence>
<dbReference type="AlphaFoldDB" id="A0A7N0TW22"/>
<evidence type="ECO:0000256" key="4">
    <source>
        <dbReference type="ARBA" id="ARBA00022737"/>
    </source>
</evidence>
<reference evidence="11" key="1">
    <citation type="submission" date="2021-01" db="UniProtKB">
        <authorList>
            <consortium name="EnsemblPlants"/>
        </authorList>
    </citation>
    <scope>IDENTIFICATION</scope>
</reference>
<evidence type="ECO:0000256" key="6">
    <source>
        <dbReference type="ARBA" id="ARBA00023136"/>
    </source>
</evidence>
<sequence>MSRYLLILTLLVVGFRNSHSLPDNPVYGYRGEERDALFALRDSLNSTFLKKNWTGLMCYMNDPPKWYGIQCRNGRVTGIVLVSMGLSGSIRADAFANLTQLSILSFRNNSISGPLMDFSKTRKLSFVDLSVNRFDGRVHPSLTELPNLTSLQLNDNHITGHLPPFGQSSLRLFNVSYNDLTGTVPNTTVLQSFGFRSYLGNPKLCGPPTPTPCRVGGNVQSPDPPQSGLDSDRKHKKLNSTTIFIIVDVALLLLILLIVFFFCYKRRSRKLKNPASIKVATESIQTRDSRTPELKINDKLIFIDGEVQFELGDLLKASAEGIGEGNFGNNYKAQLEDGQAFVVKRLRDLKPMSVQEFEKQVRFIADVRHPNLLPLIAFYSSRDEKLIIHKHIAGGNLFNRIQGRRSKNRVPFRWSSRLEVARGVARAVEHLHHNTKSPQATVPHGNLKTANIILDADDAPLVTDYGLTALISFPIASQRLVAYKSPEYQSAKKVTKKSDVWCLGIVLLELLTGRVSIHSAAMGANGVDLCSWVHRAVREEWTAEIFDAEIAAQRSATQGMLRVLRLAMRCCEKAPEKRPEIEEVVRELEGLTTAVEEEEDEEEESDDVSGADSELSYSTSASGRDM</sequence>
<proteinExistence type="predicted"/>
<dbReference type="InterPro" id="IPR001611">
    <property type="entry name" value="Leu-rich_rpt"/>
</dbReference>
<evidence type="ECO:0000256" key="5">
    <source>
        <dbReference type="ARBA" id="ARBA00022989"/>
    </source>
</evidence>
<feature type="compositionally biased region" description="Polar residues" evidence="7">
    <location>
        <begin position="615"/>
        <end position="626"/>
    </location>
</feature>
<dbReference type="Pfam" id="PF00560">
    <property type="entry name" value="LRR_1"/>
    <property type="match status" value="1"/>
</dbReference>